<evidence type="ECO:0000256" key="1">
    <source>
        <dbReference type="ARBA" id="ARBA00004123"/>
    </source>
</evidence>
<keyword evidence="2" id="KW-0805">Transcription regulation</keyword>
<keyword evidence="3" id="KW-0238">DNA-binding</keyword>
<evidence type="ECO:0000313" key="9">
    <source>
        <dbReference type="Proteomes" id="UP001355207"/>
    </source>
</evidence>
<dbReference type="InterPro" id="IPR051089">
    <property type="entry name" value="prtT"/>
</dbReference>
<feature type="domain" description="Zn(2)-C6 fungal-type" evidence="7">
    <location>
        <begin position="24"/>
        <end position="67"/>
    </location>
</feature>
<dbReference type="InterPro" id="IPR036864">
    <property type="entry name" value="Zn2-C6_fun-type_DNA-bd_sf"/>
</dbReference>
<dbReference type="GO" id="GO:0000976">
    <property type="term" value="F:transcription cis-regulatory region binding"/>
    <property type="evidence" value="ECO:0007669"/>
    <property type="project" value="TreeGrafter"/>
</dbReference>
<evidence type="ECO:0000256" key="6">
    <source>
        <dbReference type="SAM" id="MobiDB-lite"/>
    </source>
</evidence>
<dbReference type="GO" id="GO:0000981">
    <property type="term" value="F:DNA-binding transcription factor activity, RNA polymerase II-specific"/>
    <property type="evidence" value="ECO:0007669"/>
    <property type="project" value="InterPro"/>
</dbReference>
<evidence type="ECO:0000256" key="2">
    <source>
        <dbReference type="ARBA" id="ARBA00023015"/>
    </source>
</evidence>
<dbReference type="GeneID" id="91098557"/>
<feature type="compositionally biased region" description="Low complexity" evidence="6">
    <location>
        <begin position="850"/>
        <end position="859"/>
    </location>
</feature>
<dbReference type="EMBL" id="CP144108">
    <property type="protein sequence ID" value="WWC92926.1"/>
    <property type="molecule type" value="Genomic_DNA"/>
</dbReference>
<evidence type="ECO:0000313" key="8">
    <source>
        <dbReference type="EMBL" id="WWC92926.1"/>
    </source>
</evidence>
<dbReference type="InterPro" id="IPR001138">
    <property type="entry name" value="Zn2Cys6_DnaBD"/>
</dbReference>
<protein>
    <recommendedName>
        <fullName evidence="7">Zn(2)-C6 fungal-type domain-containing protein</fullName>
    </recommendedName>
</protein>
<name>A0AAX4K5D0_9TREE</name>
<feature type="region of interest" description="Disordered" evidence="6">
    <location>
        <begin position="70"/>
        <end position="141"/>
    </location>
</feature>
<keyword evidence="5" id="KW-0539">Nucleus</keyword>
<dbReference type="GO" id="GO:0005634">
    <property type="term" value="C:nucleus"/>
    <property type="evidence" value="ECO:0007669"/>
    <property type="project" value="UniProtKB-SubCell"/>
</dbReference>
<organism evidence="8 9">
    <name type="scientific">Kwoniella dendrophila CBS 6074</name>
    <dbReference type="NCBI Taxonomy" id="1295534"/>
    <lineage>
        <taxon>Eukaryota</taxon>
        <taxon>Fungi</taxon>
        <taxon>Dikarya</taxon>
        <taxon>Basidiomycota</taxon>
        <taxon>Agaricomycotina</taxon>
        <taxon>Tremellomycetes</taxon>
        <taxon>Tremellales</taxon>
        <taxon>Cryptococcaceae</taxon>
        <taxon>Kwoniella</taxon>
    </lineage>
</organism>
<gene>
    <name evidence="8" type="ORF">L201_007889</name>
</gene>
<dbReference type="PROSITE" id="PS50048">
    <property type="entry name" value="ZN2_CY6_FUNGAL_2"/>
    <property type="match status" value="1"/>
</dbReference>
<feature type="compositionally biased region" description="Polar residues" evidence="6">
    <location>
        <begin position="803"/>
        <end position="814"/>
    </location>
</feature>
<feature type="compositionally biased region" description="Polar residues" evidence="6">
    <location>
        <begin position="118"/>
        <end position="139"/>
    </location>
</feature>
<feature type="region of interest" description="Disordered" evidence="6">
    <location>
        <begin position="755"/>
        <end position="918"/>
    </location>
</feature>
<proteinExistence type="predicted"/>
<feature type="compositionally biased region" description="Basic residues" evidence="6">
    <location>
        <begin position="947"/>
        <end position="958"/>
    </location>
</feature>
<feature type="region of interest" description="Disordered" evidence="6">
    <location>
        <begin position="1"/>
        <end position="23"/>
    </location>
</feature>
<feature type="compositionally biased region" description="Polar residues" evidence="6">
    <location>
        <begin position="84"/>
        <end position="111"/>
    </location>
</feature>
<feature type="region of interest" description="Disordered" evidence="6">
    <location>
        <begin position="937"/>
        <end position="970"/>
    </location>
</feature>
<sequence length="970" mass="108304">MSSAVQTTPTPTEARAKRTHARRSCDVCKVRKTRCELPDLDVPSGPNPLPTDKACHRCRVLALPCIVDDSGKKSRKRTRDDSNSKQTDLPGTSNALTSNEVGQSTPKTGNTSKRRSTKGNNRNEGPSTNTLQAQQTNSKPLARRQSILNHSLDVLHGISPLPNSQQPASLDEATRIPSEIPLYETNDTADQSRSMKLHGRPAELACAMLKVAYGKTTVKRRPDRDEEDINLNEVVDEPMRARLQHGFTQLKTFHPHLDTFDQVYTTYNNSPDFAVSLLLSVLLYLSSLSLQSDEPVQHLRTTLTPYISYLRDRVLLQLTRSFAALQALDLLSVHAPLGVLPLQPTSLKDLAVARGMTLSGKCLMETLEFSRLIDQIMIGPGLVFAFECTDFWLWCSLIADQASITFEDFEPLKPSKLNEARRITENIMNYKERSDVWQDGISQGDIAVLVGRLSICDKLARFEEMLDTMSRIRGTLDISSRNSNFDPVRAILNEFESFERRMEDVDRRHDTIMGILVEHSQGVESGWLSYRPIRRRYETGKIYVTGLRMLMATHYLPGCLYAYEGLPPGLMPPQAVSYAISRAHNPSDIVKFITDTTPPKPAVEAVWDWGRRRGVNTEACLVNCAELGQTLVNDLLSTSTTASSSNSTTTIVPLHEVICIANEAAKVLIEMEAGTIQILRSTNQIHKAFRERSWLVVMNQVSQILRSIGMLAPPIDNENSQGDSLANGCSNLIGSMVRSAEEWTKSLEKEIPIDPQIQDHPSHSHSHQHHQQPDDDSNLPPHLLNSNGSNNNLNNGNNHNHGYSQSPNDQQQTPSHPPPPNLHESLRQSSSAGLASGHHQYMDSSDRWMASESTESSSQHPPPPPQSAPAGHAHPSQQLQHSVMTDQRHQQNYHHPPYPNNGDGHHPGPPQSGPYPNTALDQLLSEMFCYNLPSQQARPGHITQQQQHHHTQEHHHHQQIQGSWPQDMRS</sequence>
<comment type="subcellular location">
    <subcellularLocation>
        <location evidence="1">Nucleus</location>
    </subcellularLocation>
</comment>
<dbReference type="Proteomes" id="UP001355207">
    <property type="component" value="Chromosome 11"/>
</dbReference>
<reference evidence="8 9" key="1">
    <citation type="submission" date="2024-01" db="EMBL/GenBank/DDBJ databases">
        <title>Comparative genomics of Cryptococcus and Kwoniella reveals pathogenesis evolution and contrasting modes of karyotype evolution via chromosome fusion or intercentromeric recombination.</title>
        <authorList>
            <person name="Coelho M.A."/>
            <person name="David-Palma M."/>
            <person name="Shea T."/>
            <person name="Bowers K."/>
            <person name="McGinley-Smith S."/>
            <person name="Mohammad A.W."/>
            <person name="Gnirke A."/>
            <person name="Yurkov A.M."/>
            <person name="Nowrousian M."/>
            <person name="Sun S."/>
            <person name="Cuomo C.A."/>
            <person name="Heitman J."/>
        </authorList>
    </citation>
    <scope>NUCLEOTIDE SEQUENCE [LARGE SCALE GENOMIC DNA]</scope>
    <source>
        <strain evidence="8 9">CBS 6074</strain>
    </source>
</reference>
<keyword evidence="9" id="KW-1185">Reference proteome</keyword>
<evidence type="ECO:0000256" key="3">
    <source>
        <dbReference type="ARBA" id="ARBA00023125"/>
    </source>
</evidence>
<dbReference type="SUPFAM" id="SSF57701">
    <property type="entry name" value="Zn2/Cys6 DNA-binding domain"/>
    <property type="match status" value="1"/>
</dbReference>
<accession>A0AAX4K5D0</accession>
<dbReference type="Gene3D" id="4.10.240.10">
    <property type="entry name" value="Zn(2)-C6 fungal-type DNA-binding domain"/>
    <property type="match status" value="1"/>
</dbReference>
<dbReference type="PANTHER" id="PTHR31845:SF17">
    <property type="entry name" value="ZN(II)2CYS6 TRANSCRIPTION FACTOR (EUROFUNG)"/>
    <property type="match status" value="1"/>
</dbReference>
<evidence type="ECO:0000256" key="5">
    <source>
        <dbReference type="ARBA" id="ARBA00023242"/>
    </source>
</evidence>
<dbReference type="PANTHER" id="PTHR31845">
    <property type="entry name" value="FINGER DOMAIN PROTEIN, PUTATIVE-RELATED"/>
    <property type="match status" value="1"/>
</dbReference>
<evidence type="ECO:0000259" key="7">
    <source>
        <dbReference type="PROSITE" id="PS50048"/>
    </source>
</evidence>
<dbReference type="GO" id="GO:0008270">
    <property type="term" value="F:zinc ion binding"/>
    <property type="evidence" value="ECO:0007669"/>
    <property type="project" value="InterPro"/>
</dbReference>
<dbReference type="CDD" id="cd00067">
    <property type="entry name" value="GAL4"/>
    <property type="match status" value="1"/>
</dbReference>
<feature type="compositionally biased region" description="Polar residues" evidence="6">
    <location>
        <begin position="1"/>
        <end position="11"/>
    </location>
</feature>
<dbReference type="RefSeq" id="XP_066079688.1">
    <property type="nucleotide sequence ID" value="XM_066223591.1"/>
</dbReference>
<dbReference type="AlphaFoldDB" id="A0AAX4K5D0"/>
<feature type="compositionally biased region" description="Low complexity" evidence="6">
    <location>
        <begin position="778"/>
        <end position="802"/>
    </location>
</feature>
<keyword evidence="4" id="KW-0804">Transcription</keyword>
<evidence type="ECO:0000256" key="4">
    <source>
        <dbReference type="ARBA" id="ARBA00023163"/>
    </source>
</evidence>